<feature type="domain" description="Calcineurin-like phosphoesterase" evidence="5">
    <location>
        <begin position="15"/>
        <end position="214"/>
    </location>
</feature>
<name>A0ABU1FTV0_9MICC</name>
<dbReference type="PANTHER" id="PTHR42988:SF2">
    <property type="entry name" value="CYCLIC NUCLEOTIDE PHOSPHODIESTERASE CBUA0032-RELATED"/>
    <property type="match status" value="1"/>
</dbReference>
<evidence type="ECO:0000256" key="4">
    <source>
        <dbReference type="ARBA" id="ARBA00025742"/>
    </source>
</evidence>
<evidence type="ECO:0000259" key="5">
    <source>
        <dbReference type="Pfam" id="PF00149"/>
    </source>
</evidence>
<dbReference type="Gene3D" id="3.60.21.10">
    <property type="match status" value="1"/>
</dbReference>
<dbReference type="RefSeq" id="WP_310536963.1">
    <property type="nucleotide sequence ID" value="NZ_BAAAOC010000020.1"/>
</dbReference>
<dbReference type="InterPro" id="IPR004843">
    <property type="entry name" value="Calcineurin-like_PHP"/>
</dbReference>
<keyword evidence="1" id="KW-0479">Metal-binding</keyword>
<evidence type="ECO:0000313" key="7">
    <source>
        <dbReference type="Proteomes" id="UP001260872"/>
    </source>
</evidence>
<keyword evidence="7" id="KW-1185">Reference proteome</keyword>
<accession>A0ABU1FTV0</accession>
<dbReference type="SUPFAM" id="SSF56300">
    <property type="entry name" value="Metallo-dependent phosphatases"/>
    <property type="match status" value="1"/>
</dbReference>
<comment type="caution">
    <text evidence="6">The sequence shown here is derived from an EMBL/GenBank/DDBJ whole genome shotgun (WGS) entry which is preliminary data.</text>
</comment>
<evidence type="ECO:0000313" key="6">
    <source>
        <dbReference type="EMBL" id="MDR5711581.1"/>
    </source>
</evidence>
<dbReference type="EMBL" id="JAVKGT010000010">
    <property type="protein sequence ID" value="MDR5711581.1"/>
    <property type="molecule type" value="Genomic_DNA"/>
</dbReference>
<dbReference type="Pfam" id="PF00149">
    <property type="entry name" value="Metallophos"/>
    <property type="match status" value="1"/>
</dbReference>
<dbReference type="Proteomes" id="UP001260872">
    <property type="component" value="Unassembled WGS sequence"/>
</dbReference>
<sequence length="307" mass="33741">MELTADSQHSSPTHTLLHISDTHFVEDDALLHGSVDSDSHLAQMFEQLKDSAITPDALIFTGDLADAGQPQAYQRLRALVEPVCEHYDAELIWVMGNHDSRPEFRRGLWSQDPGTEAAQAPVDYVREVNGLRIIALDSTVPGHHHGEITDEQYVWLQEVLEKPAEHGSLLALHHPPIPSPLDLLELVELRNQSRLEDALAGSDVRGVLAGHLHYSTTSTLPAGIPVSVASATCYTQDLRVQKWHARGQNGGQGCNLVEVYPDRVVHTVVPMAVHPTVYEMTPEMLQSFIDKSRQAAAAAEHTDHAGV</sequence>
<comment type="similarity">
    <text evidence="4">Belongs to the cyclic nucleotide phosphodiesterase class-III family.</text>
</comment>
<keyword evidence="2" id="KW-0378">Hydrolase</keyword>
<keyword evidence="3" id="KW-0408">Iron</keyword>
<protein>
    <submittedName>
        <fullName evidence="6">Metallophosphoesterase</fullName>
    </submittedName>
</protein>
<evidence type="ECO:0000256" key="3">
    <source>
        <dbReference type="ARBA" id="ARBA00023004"/>
    </source>
</evidence>
<dbReference type="InterPro" id="IPR029052">
    <property type="entry name" value="Metallo-depent_PP-like"/>
</dbReference>
<organism evidence="6 7">
    <name type="scientific">Nesterenkonia flava</name>
    <dbReference type="NCBI Taxonomy" id="469799"/>
    <lineage>
        <taxon>Bacteria</taxon>
        <taxon>Bacillati</taxon>
        <taxon>Actinomycetota</taxon>
        <taxon>Actinomycetes</taxon>
        <taxon>Micrococcales</taxon>
        <taxon>Micrococcaceae</taxon>
        <taxon>Nesterenkonia</taxon>
    </lineage>
</organism>
<dbReference type="PANTHER" id="PTHR42988">
    <property type="entry name" value="PHOSPHOHYDROLASE"/>
    <property type="match status" value="1"/>
</dbReference>
<gene>
    <name evidence="6" type="ORF">RH857_05470</name>
</gene>
<dbReference type="InterPro" id="IPR050884">
    <property type="entry name" value="CNP_phosphodiesterase-III"/>
</dbReference>
<proteinExistence type="inferred from homology"/>
<evidence type="ECO:0000256" key="1">
    <source>
        <dbReference type="ARBA" id="ARBA00022723"/>
    </source>
</evidence>
<reference evidence="7" key="1">
    <citation type="submission" date="2023-07" db="EMBL/GenBank/DDBJ databases">
        <title>Description of three actinobacteria isolated from air of manufacturing shop in a pharmaceutical factory.</title>
        <authorList>
            <person name="Zhang D.-F."/>
        </authorList>
    </citation>
    <scope>NUCLEOTIDE SEQUENCE [LARGE SCALE GENOMIC DNA]</scope>
    <source>
        <strain evidence="7">CCTCC AB 207010</strain>
    </source>
</reference>
<evidence type="ECO:0000256" key="2">
    <source>
        <dbReference type="ARBA" id="ARBA00022801"/>
    </source>
</evidence>